<sequence>MKITIRKLTSIEDMHLVLQLENIVWMESTPIHQTFTAAKNGGILVGAFTTNEDESEGKLVGFCYGFAGFKEGQAYLCSHMMGIHPDYRSSGIGRRLKEEQRQIAKDIGYDLIIWTFDPLESRNSYLNTSKLFGISDTYIVNCYGEMNDGLNNGLPTDRLQIEWWIRSERVEEQWRPSLSFENPFSVSLSSKGNPMLMGSKDELPFGNSGIEVPIPTDFQNIKKSEPELAYEWRMKIREIYQAIFTEGYTLTGVRKADGPVQFAQFIPRKLIPLKRIERGANQ</sequence>
<accession>A0ABV8X752</accession>
<dbReference type="PANTHER" id="PTHR41700:SF1">
    <property type="entry name" value="N-ACETYLTRANSFERASE DOMAIN-CONTAINING PROTEIN"/>
    <property type="match status" value="1"/>
</dbReference>
<dbReference type="InterPro" id="IPR000182">
    <property type="entry name" value="GNAT_dom"/>
</dbReference>
<dbReference type="InterPro" id="IPR038764">
    <property type="entry name" value="GNAT_N_AcTrfase_prd"/>
</dbReference>
<dbReference type="Pfam" id="PF13508">
    <property type="entry name" value="Acetyltransf_7"/>
    <property type="match status" value="1"/>
</dbReference>
<protein>
    <submittedName>
        <fullName evidence="2">GNAT family N-acetyltransferase</fullName>
        <ecNumber evidence="2">2.3.1.-</ecNumber>
    </submittedName>
</protein>
<dbReference type="GO" id="GO:0016746">
    <property type="term" value="F:acyltransferase activity"/>
    <property type="evidence" value="ECO:0007669"/>
    <property type="project" value="UniProtKB-KW"/>
</dbReference>
<dbReference type="PANTHER" id="PTHR41700">
    <property type="entry name" value="GCN5-RELATED N-ACETYLTRANSFERASE"/>
    <property type="match status" value="1"/>
</dbReference>
<gene>
    <name evidence="2" type="ORF">ACFOZY_08320</name>
</gene>
<dbReference type="InterPro" id="IPR016181">
    <property type="entry name" value="Acyl_CoA_acyltransferase"/>
</dbReference>
<keyword evidence="2" id="KW-0808">Transferase</keyword>
<dbReference type="CDD" id="cd04301">
    <property type="entry name" value="NAT_SF"/>
    <property type="match status" value="1"/>
</dbReference>
<dbReference type="EMBL" id="JBHSEC010000014">
    <property type="protein sequence ID" value="MFC4410427.1"/>
    <property type="molecule type" value="Genomic_DNA"/>
</dbReference>
<keyword evidence="2" id="KW-0012">Acyltransferase</keyword>
<name>A0ABV8X752_9LACT</name>
<comment type="caution">
    <text evidence="2">The sequence shown here is derived from an EMBL/GenBank/DDBJ whole genome shotgun (WGS) entry which is preliminary data.</text>
</comment>
<dbReference type="SUPFAM" id="SSF55729">
    <property type="entry name" value="Acyl-CoA N-acyltransferases (Nat)"/>
    <property type="match status" value="1"/>
</dbReference>
<dbReference type="RefSeq" id="WP_378154250.1">
    <property type="nucleotide sequence ID" value="NZ_JBHSEC010000014.1"/>
</dbReference>
<feature type="domain" description="N-acetyltransferase" evidence="1">
    <location>
        <begin position="3"/>
        <end position="151"/>
    </location>
</feature>
<evidence type="ECO:0000259" key="1">
    <source>
        <dbReference type="PROSITE" id="PS51186"/>
    </source>
</evidence>
<evidence type="ECO:0000313" key="3">
    <source>
        <dbReference type="Proteomes" id="UP001595817"/>
    </source>
</evidence>
<dbReference type="EC" id="2.3.1.-" evidence="2"/>
<evidence type="ECO:0000313" key="2">
    <source>
        <dbReference type="EMBL" id="MFC4410427.1"/>
    </source>
</evidence>
<keyword evidence="3" id="KW-1185">Reference proteome</keyword>
<reference evidence="3" key="1">
    <citation type="journal article" date="2019" name="Int. J. Syst. Evol. Microbiol.">
        <title>The Global Catalogue of Microorganisms (GCM) 10K type strain sequencing project: providing services to taxonomists for standard genome sequencing and annotation.</title>
        <authorList>
            <consortium name="The Broad Institute Genomics Platform"/>
            <consortium name="The Broad Institute Genome Sequencing Center for Infectious Disease"/>
            <person name="Wu L."/>
            <person name="Ma J."/>
        </authorList>
    </citation>
    <scope>NUCLEOTIDE SEQUENCE [LARGE SCALE GENOMIC DNA]</scope>
    <source>
        <strain evidence="3">CCUG 59778</strain>
    </source>
</reference>
<dbReference type="Proteomes" id="UP001595817">
    <property type="component" value="Unassembled WGS sequence"/>
</dbReference>
<dbReference type="PROSITE" id="PS51186">
    <property type="entry name" value="GNAT"/>
    <property type="match status" value="1"/>
</dbReference>
<dbReference type="Gene3D" id="3.40.630.30">
    <property type="match status" value="1"/>
</dbReference>
<organism evidence="2 3">
    <name type="scientific">Chungangia koreensis</name>
    <dbReference type="NCBI Taxonomy" id="752657"/>
    <lineage>
        <taxon>Bacteria</taxon>
        <taxon>Bacillati</taxon>
        <taxon>Bacillota</taxon>
        <taxon>Bacilli</taxon>
        <taxon>Lactobacillales</taxon>
        <taxon>Chungangia</taxon>
    </lineage>
</organism>
<proteinExistence type="predicted"/>